<dbReference type="AlphaFoldDB" id="A0A6A4W5Z3"/>
<dbReference type="OrthoDB" id="302728at2759"/>
<evidence type="ECO:0000256" key="5">
    <source>
        <dbReference type="RuleBase" id="RU079119"/>
    </source>
</evidence>
<dbReference type="EMBL" id="VIIS01001120">
    <property type="protein sequence ID" value="KAF0301805.1"/>
    <property type="molecule type" value="Genomic_DNA"/>
</dbReference>
<organism evidence="8 9">
    <name type="scientific">Amphibalanus amphitrite</name>
    <name type="common">Striped barnacle</name>
    <name type="synonym">Balanus amphitrite</name>
    <dbReference type="NCBI Taxonomy" id="1232801"/>
    <lineage>
        <taxon>Eukaryota</taxon>
        <taxon>Metazoa</taxon>
        <taxon>Ecdysozoa</taxon>
        <taxon>Arthropoda</taxon>
        <taxon>Crustacea</taxon>
        <taxon>Multicrustacea</taxon>
        <taxon>Cirripedia</taxon>
        <taxon>Thoracica</taxon>
        <taxon>Thoracicalcarea</taxon>
        <taxon>Balanomorpha</taxon>
        <taxon>Balanoidea</taxon>
        <taxon>Balanidae</taxon>
        <taxon>Amphibalaninae</taxon>
        <taxon>Amphibalanus</taxon>
    </lineage>
</organism>
<evidence type="ECO:0000259" key="7">
    <source>
        <dbReference type="Pfam" id="PF01529"/>
    </source>
</evidence>
<evidence type="ECO:0000256" key="4">
    <source>
        <dbReference type="ARBA" id="ARBA00023136"/>
    </source>
</evidence>
<keyword evidence="3 5" id="KW-1133">Transmembrane helix</keyword>
<comment type="subcellular location">
    <subcellularLocation>
        <location evidence="1">Membrane</location>
        <topology evidence="1">Multi-pass membrane protein</topology>
    </subcellularLocation>
</comment>
<dbReference type="GO" id="GO:0019706">
    <property type="term" value="F:protein-cysteine S-palmitoyltransferase activity"/>
    <property type="evidence" value="ECO:0007669"/>
    <property type="project" value="UniProtKB-EC"/>
</dbReference>
<keyword evidence="5 8" id="KW-0808">Transferase</keyword>
<dbReference type="InterPro" id="IPR001594">
    <property type="entry name" value="Palmitoyltrfase_DHHC"/>
</dbReference>
<dbReference type="GO" id="GO:0016020">
    <property type="term" value="C:membrane"/>
    <property type="evidence" value="ECO:0007669"/>
    <property type="project" value="UniProtKB-SubCell"/>
</dbReference>
<name>A0A6A4W5Z3_AMPAM</name>
<comment type="catalytic activity">
    <reaction evidence="5">
        <text>L-cysteinyl-[protein] + hexadecanoyl-CoA = S-hexadecanoyl-L-cysteinyl-[protein] + CoA</text>
        <dbReference type="Rhea" id="RHEA:36683"/>
        <dbReference type="Rhea" id="RHEA-COMP:10131"/>
        <dbReference type="Rhea" id="RHEA-COMP:11032"/>
        <dbReference type="ChEBI" id="CHEBI:29950"/>
        <dbReference type="ChEBI" id="CHEBI:57287"/>
        <dbReference type="ChEBI" id="CHEBI:57379"/>
        <dbReference type="ChEBI" id="CHEBI:74151"/>
        <dbReference type="EC" id="2.3.1.225"/>
    </reaction>
</comment>
<evidence type="ECO:0000256" key="6">
    <source>
        <dbReference type="SAM" id="MobiDB-lite"/>
    </source>
</evidence>
<evidence type="ECO:0000256" key="3">
    <source>
        <dbReference type="ARBA" id="ARBA00022989"/>
    </source>
</evidence>
<evidence type="ECO:0000313" key="9">
    <source>
        <dbReference type="Proteomes" id="UP000440578"/>
    </source>
</evidence>
<dbReference type="Proteomes" id="UP000440578">
    <property type="component" value="Unassembled WGS sequence"/>
</dbReference>
<feature type="region of interest" description="Disordered" evidence="6">
    <location>
        <begin position="146"/>
        <end position="195"/>
    </location>
</feature>
<feature type="transmembrane region" description="Helical" evidence="5">
    <location>
        <begin position="12"/>
        <end position="32"/>
    </location>
</feature>
<proteinExistence type="inferred from homology"/>
<feature type="domain" description="Palmitoyltransferase DHHC" evidence="7">
    <location>
        <begin position="6"/>
        <end position="107"/>
    </location>
</feature>
<evidence type="ECO:0000313" key="8">
    <source>
        <dbReference type="EMBL" id="KAF0301805.1"/>
    </source>
</evidence>
<evidence type="ECO:0000256" key="1">
    <source>
        <dbReference type="ARBA" id="ARBA00004141"/>
    </source>
</evidence>
<reference evidence="8 9" key="1">
    <citation type="submission" date="2019-07" db="EMBL/GenBank/DDBJ databases">
        <title>Draft genome assembly of a fouling barnacle, Amphibalanus amphitrite (Darwin, 1854): The first reference genome for Thecostraca.</title>
        <authorList>
            <person name="Kim W."/>
        </authorList>
    </citation>
    <scope>NUCLEOTIDE SEQUENCE [LARGE SCALE GENOMIC DNA]</scope>
    <source>
        <strain evidence="8">SNU_AA5</strain>
        <tissue evidence="8">Soma without cirri and trophi</tissue>
    </source>
</reference>
<keyword evidence="4 5" id="KW-0472">Membrane</keyword>
<keyword evidence="2 5" id="KW-0812">Transmembrane</keyword>
<accession>A0A6A4W5Z3</accession>
<feature type="transmembrane region" description="Helical" evidence="5">
    <location>
        <begin position="68"/>
        <end position="92"/>
    </location>
</feature>
<comment type="domain">
    <text evidence="5">The DHHC domain is required for palmitoyltransferase activity.</text>
</comment>
<dbReference type="EC" id="2.3.1.225" evidence="5"/>
<keyword evidence="5" id="KW-0012">Acyltransferase</keyword>
<dbReference type="Pfam" id="PF01529">
    <property type="entry name" value="DHHC"/>
    <property type="match status" value="1"/>
</dbReference>
<comment type="similarity">
    <text evidence="5">Belongs to the DHHC palmitoyltransferase family.</text>
</comment>
<sequence>MSYRRCCVGRQNHRYFICGILAVFVGSLYGIIYEWDMVLEAAGGYSLWLPLQLSAPHLLWPFGLLDGWGLLVCVHNMLGLSVLVNAGLLVYLQLSALRRGQTQFERKRGITLYDRGLRQNLRNVLGERWLVALFWPFADSPLPAVEETTEDGGVGAGKADIGDDECSEASGERLVGDDRDDQMLTKRLTRRPSTD</sequence>
<evidence type="ECO:0000256" key="2">
    <source>
        <dbReference type="ARBA" id="ARBA00022692"/>
    </source>
</evidence>
<gene>
    <name evidence="8" type="primary">Zdhhc24_2</name>
    <name evidence="8" type="ORF">FJT64_025976</name>
</gene>
<feature type="compositionally biased region" description="Basic and acidic residues" evidence="6">
    <location>
        <begin position="170"/>
        <end position="184"/>
    </location>
</feature>
<protein>
    <recommendedName>
        <fullName evidence="5">Palmitoyltransferase</fullName>
        <ecNumber evidence="5">2.3.1.225</ecNumber>
    </recommendedName>
</protein>
<keyword evidence="9" id="KW-1185">Reference proteome</keyword>
<comment type="caution">
    <text evidence="8">The sequence shown here is derived from an EMBL/GenBank/DDBJ whole genome shotgun (WGS) entry which is preliminary data.</text>
</comment>